<evidence type="ECO:0000313" key="3">
    <source>
        <dbReference type="EMBL" id="KAI1698709.1"/>
    </source>
</evidence>
<keyword evidence="2" id="KW-0732">Signal</keyword>
<evidence type="ECO:0000256" key="2">
    <source>
        <dbReference type="SAM" id="SignalP"/>
    </source>
</evidence>
<feature type="region of interest" description="Disordered" evidence="1">
    <location>
        <begin position="113"/>
        <end position="262"/>
    </location>
</feature>
<sequence length="363" mass="38371">MSRVVWATVLAITAVDILIVAGNGFAPNAYADYYDGDQGVQSRYGSYSHNDNQIGRNYPHYQPGQGFPQSPHNTPFYEPSRGFAGVNYWPSSSEYQLDPYASGYMSPYYPPKTTTTPTTTIPATTTTTLPTTSSSTTTTTTPPTTSTSTSTTTTTSPTTSTSTTTLLTTTTTLPTTSTSTTTTPLPTTASTTTPTRPITSESTTTLPTTPTSTTTTTTTTTPPTTSTSTTTTTTSPTTTSTSTTTLPTTTTTLPTTSTSTTTTIPKRTVRFSEVEKTGQIRGNFAQPLLGIQAGLSLCFIIISSKKPLRSLTLLQYCRKDACGLIQAIFLSGLNQTPIGLTLQVFSTTLMTAQASPGCTLQCD</sequence>
<gene>
    <name evidence="3" type="ORF">DdX_17746</name>
</gene>
<feature type="chain" id="PRO_5042160842" evidence="2">
    <location>
        <begin position="23"/>
        <end position="363"/>
    </location>
</feature>
<accession>A0AAD4MLV9</accession>
<comment type="caution">
    <text evidence="3">The sequence shown here is derived from an EMBL/GenBank/DDBJ whole genome shotgun (WGS) entry which is preliminary data.</text>
</comment>
<feature type="signal peptide" evidence="2">
    <location>
        <begin position="1"/>
        <end position="22"/>
    </location>
</feature>
<proteinExistence type="predicted"/>
<dbReference type="EMBL" id="JAKKPZ010000207">
    <property type="protein sequence ID" value="KAI1698709.1"/>
    <property type="molecule type" value="Genomic_DNA"/>
</dbReference>
<keyword evidence="4" id="KW-1185">Reference proteome</keyword>
<name>A0AAD4MLV9_9BILA</name>
<dbReference type="Proteomes" id="UP001201812">
    <property type="component" value="Unassembled WGS sequence"/>
</dbReference>
<dbReference type="AlphaFoldDB" id="A0AAD4MLV9"/>
<evidence type="ECO:0000256" key="1">
    <source>
        <dbReference type="SAM" id="MobiDB-lite"/>
    </source>
</evidence>
<protein>
    <submittedName>
        <fullName evidence="3">Uncharacterized protein</fullName>
    </submittedName>
</protein>
<organism evidence="3 4">
    <name type="scientific">Ditylenchus destructor</name>
    <dbReference type="NCBI Taxonomy" id="166010"/>
    <lineage>
        <taxon>Eukaryota</taxon>
        <taxon>Metazoa</taxon>
        <taxon>Ecdysozoa</taxon>
        <taxon>Nematoda</taxon>
        <taxon>Chromadorea</taxon>
        <taxon>Rhabditida</taxon>
        <taxon>Tylenchina</taxon>
        <taxon>Tylenchomorpha</taxon>
        <taxon>Sphaerularioidea</taxon>
        <taxon>Anguinidae</taxon>
        <taxon>Anguininae</taxon>
        <taxon>Ditylenchus</taxon>
    </lineage>
</organism>
<evidence type="ECO:0000313" key="4">
    <source>
        <dbReference type="Proteomes" id="UP001201812"/>
    </source>
</evidence>
<reference evidence="3" key="1">
    <citation type="submission" date="2022-01" db="EMBL/GenBank/DDBJ databases">
        <title>Genome Sequence Resource for Two Populations of Ditylenchus destructor, the Migratory Endoparasitic Phytonematode.</title>
        <authorList>
            <person name="Zhang H."/>
            <person name="Lin R."/>
            <person name="Xie B."/>
        </authorList>
    </citation>
    <scope>NUCLEOTIDE SEQUENCE</scope>
    <source>
        <strain evidence="3">BazhouSP</strain>
    </source>
</reference>